<reference evidence="2" key="1">
    <citation type="submission" date="2014-09" db="EMBL/GenBank/DDBJ databases">
        <authorList>
            <person name="Mudge J."/>
            <person name="Ramaraj T."/>
            <person name="Lindquist I.E."/>
            <person name="Bharti A.K."/>
            <person name="Sundararajan A."/>
            <person name="Cameron C.T."/>
            <person name="Woodward J.E."/>
            <person name="May G.D."/>
            <person name="Brubaker C."/>
            <person name="Broadhvest J."/>
            <person name="Wilkins T.A."/>
        </authorList>
    </citation>
    <scope>NUCLEOTIDE SEQUENCE</scope>
    <source>
        <strain evidence="2">cv. AKA8401</strain>
    </source>
</reference>
<evidence type="ECO:0000313" key="1">
    <source>
        <dbReference type="EMBL" id="KHG07802.1"/>
    </source>
</evidence>
<comment type="caution">
    <text evidence="1">The sequence shown here is derived from an EMBL/GenBank/DDBJ whole genome shotgun (WGS) entry which is preliminary data.</text>
</comment>
<proteinExistence type="predicted"/>
<dbReference type="Proteomes" id="UP000032142">
    <property type="component" value="Unassembled WGS sequence"/>
</dbReference>
<organism evidence="1 2">
    <name type="scientific">Gossypium arboreum</name>
    <name type="common">Tree cotton</name>
    <name type="synonym">Gossypium nanking</name>
    <dbReference type="NCBI Taxonomy" id="29729"/>
    <lineage>
        <taxon>Eukaryota</taxon>
        <taxon>Viridiplantae</taxon>
        <taxon>Streptophyta</taxon>
        <taxon>Embryophyta</taxon>
        <taxon>Tracheophyta</taxon>
        <taxon>Spermatophyta</taxon>
        <taxon>Magnoliopsida</taxon>
        <taxon>eudicotyledons</taxon>
        <taxon>Gunneridae</taxon>
        <taxon>Pentapetalae</taxon>
        <taxon>rosids</taxon>
        <taxon>malvids</taxon>
        <taxon>Malvales</taxon>
        <taxon>Malvaceae</taxon>
        <taxon>Malvoideae</taxon>
        <taxon>Gossypium</taxon>
    </lineage>
</organism>
<evidence type="ECO:0000313" key="2">
    <source>
        <dbReference type="Proteomes" id="UP000032142"/>
    </source>
</evidence>
<accession>A0A0B0N584</accession>
<sequence length="14" mass="1733">MSKYHFIKLSQYST</sequence>
<gene>
    <name evidence="1" type="ORF">F383_34973</name>
</gene>
<dbReference type="EMBL" id="JRRC01482451">
    <property type="protein sequence ID" value="KHG07802.1"/>
    <property type="molecule type" value="Genomic_DNA"/>
</dbReference>
<name>A0A0B0N584_GOSAR</name>
<keyword evidence="2" id="KW-1185">Reference proteome</keyword>
<protein>
    <submittedName>
        <fullName evidence="1">Uncharacterized protein</fullName>
    </submittedName>
</protein>